<proteinExistence type="predicted"/>
<evidence type="ECO:0000313" key="1">
    <source>
        <dbReference type="EMBL" id="MFH0274107.1"/>
    </source>
</evidence>
<name>A0ABW7JCL8_9VIBR</name>
<sequence length="209" mass="24991">MNINRKFFWILIILFSRFSYSNDLYLDIFSEVLNTTSYDVYDNLEKIKYKDECSYHYIKGMFYYRGIVFEQKLDKALLNLEVAGDCGNKYAIRQLVAHFSEEKFFSEDSLTHWYKKGDEYNDPITSANYAYFLYYNKENYDHGEVIRLLEKILEYKNAAPTFPLYIMSQVYLKENNECKTMKYLEKSIENGGVGYIDEYISLKKKNTCK</sequence>
<organism evidence="1 2">
    <name type="scientific">Vibrio jasicida</name>
    <dbReference type="NCBI Taxonomy" id="766224"/>
    <lineage>
        <taxon>Bacteria</taxon>
        <taxon>Pseudomonadati</taxon>
        <taxon>Pseudomonadota</taxon>
        <taxon>Gammaproteobacteria</taxon>
        <taxon>Vibrionales</taxon>
        <taxon>Vibrionaceae</taxon>
        <taxon>Vibrio</taxon>
    </lineage>
</organism>
<protein>
    <recommendedName>
        <fullName evidence="3">Sel1 repeat family protein</fullName>
    </recommendedName>
</protein>
<keyword evidence="2" id="KW-1185">Reference proteome</keyword>
<evidence type="ECO:0008006" key="3">
    <source>
        <dbReference type="Google" id="ProtNLM"/>
    </source>
</evidence>
<dbReference type="Gene3D" id="1.25.40.10">
    <property type="entry name" value="Tetratricopeptide repeat domain"/>
    <property type="match status" value="1"/>
</dbReference>
<dbReference type="RefSeq" id="WP_394632873.1">
    <property type="nucleotide sequence ID" value="NZ_JBIHSE010000002.1"/>
</dbReference>
<gene>
    <name evidence="1" type="ORF">ACGRHZ_22820</name>
</gene>
<dbReference type="SUPFAM" id="SSF81901">
    <property type="entry name" value="HCP-like"/>
    <property type="match status" value="1"/>
</dbReference>
<comment type="caution">
    <text evidence="1">The sequence shown here is derived from an EMBL/GenBank/DDBJ whole genome shotgun (WGS) entry which is preliminary data.</text>
</comment>
<dbReference type="EMBL" id="JBIHSE010000002">
    <property type="protein sequence ID" value="MFH0274107.1"/>
    <property type="molecule type" value="Genomic_DNA"/>
</dbReference>
<dbReference type="Proteomes" id="UP001607221">
    <property type="component" value="Unassembled WGS sequence"/>
</dbReference>
<accession>A0ABW7JCL8</accession>
<reference evidence="1 2" key="1">
    <citation type="submission" date="2024-10" db="EMBL/GenBank/DDBJ databases">
        <authorList>
            <person name="Yibar A."/>
            <person name="Saticioglu I.B."/>
            <person name="Duman M."/>
            <person name="Ajmi N."/>
            <person name="Gurler F."/>
            <person name="Ay H."/>
            <person name="Onuk E."/>
            <person name="Guler S."/>
            <person name="Romalde J.L."/>
        </authorList>
    </citation>
    <scope>NUCLEOTIDE SEQUENCE [LARGE SCALE GENOMIC DNA]</scope>
    <source>
        <strain evidence="1 2">1-TCBS-A</strain>
    </source>
</reference>
<evidence type="ECO:0000313" key="2">
    <source>
        <dbReference type="Proteomes" id="UP001607221"/>
    </source>
</evidence>
<dbReference type="InterPro" id="IPR011990">
    <property type="entry name" value="TPR-like_helical_dom_sf"/>
</dbReference>